<evidence type="ECO:0000313" key="18">
    <source>
        <dbReference type="EMBL" id="CAZ82129.1"/>
    </source>
</evidence>
<dbReference type="PROSITE" id="PS00107">
    <property type="entry name" value="PROTEIN_KINASE_ATP"/>
    <property type="match status" value="1"/>
</dbReference>
<dbReference type="GO" id="GO:0005524">
    <property type="term" value="F:ATP binding"/>
    <property type="evidence" value="ECO:0007669"/>
    <property type="project" value="UniProtKB-UniRule"/>
</dbReference>
<dbReference type="EMBL" id="FN430105">
    <property type="protein sequence ID" value="CAZ82129.1"/>
    <property type="molecule type" value="Genomic_DNA"/>
</dbReference>
<evidence type="ECO:0000256" key="12">
    <source>
        <dbReference type="ARBA" id="ARBA00033194"/>
    </source>
</evidence>
<dbReference type="PANTHER" id="PTHR24058">
    <property type="entry name" value="DUAL SPECIFICITY PROTEIN KINASE"/>
    <property type="match status" value="1"/>
</dbReference>
<evidence type="ECO:0000256" key="15">
    <source>
        <dbReference type="PROSITE-ProRule" id="PRU10141"/>
    </source>
</evidence>
<keyword evidence="10 15" id="KW-0067">ATP-binding</keyword>
<proteinExistence type="predicted"/>
<dbReference type="Pfam" id="PF00069">
    <property type="entry name" value="Pkinase"/>
    <property type="match status" value="1"/>
</dbReference>
<feature type="region of interest" description="Disordered" evidence="16">
    <location>
        <begin position="385"/>
        <end position="408"/>
    </location>
</feature>
<dbReference type="InterPro" id="IPR050494">
    <property type="entry name" value="Ser_Thr_dual-spec_kinase"/>
</dbReference>
<keyword evidence="9" id="KW-0418">Kinase</keyword>
<dbReference type="GeneID" id="9184807"/>
<feature type="compositionally biased region" description="Polar residues" evidence="16">
    <location>
        <begin position="52"/>
        <end position="62"/>
    </location>
</feature>
<dbReference type="InterPro" id="IPR011009">
    <property type="entry name" value="Kinase-like_dom_sf"/>
</dbReference>
<dbReference type="eggNOG" id="KOG0667">
    <property type="taxonomic scope" value="Eukaryota"/>
</dbReference>
<evidence type="ECO:0000256" key="14">
    <source>
        <dbReference type="ARBA" id="ARBA00048679"/>
    </source>
</evidence>
<dbReference type="GO" id="GO:0004674">
    <property type="term" value="F:protein serine/threonine kinase activity"/>
    <property type="evidence" value="ECO:0007669"/>
    <property type="project" value="UniProtKB-KW"/>
</dbReference>
<protein>
    <recommendedName>
        <fullName evidence="5">EKC/KEOPS complex subunit BUD32</fullName>
        <ecNumber evidence="3">2.7.11.1</ecNumber>
    </recommendedName>
    <alternativeName>
        <fullName evidence="11 12">Atypical Serine/threonine protein kinase BUD32</fullName>
    </alternativeName>
    <alternativeName>
        <fullName evidence="4">EKC/KEOPS complex subunit bud32</fullName>
    </alternativeName>
</protein>
<evidence type="ECO:0000256" key="6">
    <source>
        <dbReference type="ARBA" id="ARBA00022527"/>
    </source>
</evidence>
<feature type="compositionally biased region" description="Acidic residues" evidence="16">
    <location>
        <begin position="73"/>
        <end position="83"/>
    </location>
</feature>
<feature type="region of interest" description="Disordered" evidence="16">
    <location>
        <begin position="461"/>
        <end position="495"/>
    </location>
</feature>
<evidence type="ECO:0000256" key="3">
    <source>
        <dbReference type="ARBA" id="ARBA00012513"/>
    </source>
</evidence>
<reference evidence="18 19" key="1">
    <citation type="journal article" date="2010" name="Nature">
        <title>Perigord black truffle genome uncovers evolutionary origins and mechanisms of symbiosis.</title>
        <authorList>
            <person name="Martin F."/>
            <person name="Kohler A."/>
            <person name="Murat C."/>
            <person name="Balestrini R."/>
            <person name="Coutinho P.M."/>
            <person name="Jaillon O."/>
            <person name="Montanini B."/>
            <person name="Morin E."/>
            <person name="Noel B."/>
            <person name="Percudani R."/>
            <person name="Porcel B."/>
            <person name="Rubini A."/>
            <person name="Amicucci A."/>
            <person name="Amselem J."/>
            <person name="Anthouard V."/>
            <person name="Arcioni S."/>
            <person name="Artiguenave F."/>
            <person name="Aury J.M."/>
            <person name="Ballario P."/>
            <person name="Bolchi A."/>
            <person name="Brenna A."/>
            <person name="Brun A."/>
            <person name="Buee M."/>
            <person name="Cantarel B."/>
            <person name="Chevalier G."/>
            <person name="Couloux A."/>
            <person name="Da Silva C."/>
            <person name="Denoeud F."/>
            <person name="Duplessis S."/>
            <person name="Ghignone S."/>
            <person name="Hilselberger B."/>
            <person name="Iotti M."/>
            <person name="Marcais B."/>
            <person name="Mello A."/>
            <person name="Miranda M."/>
            <person name="Pacioni G."/>
            <person name="Quesneville H."/>
            <person name="Riccioni C."/>
            <person name="Ruotolo R."/>
            <person name="Splivallo R."/>
            <person name="Stocchi V."/>
            <person name="Tisserant E."/>
            <person name="Viscomi A.R."/>
            <person name="Zambonelli A."/>
            <person name="Zampieri E."/>
            <person name="Henrissat B."/>
            <person name="Lebrun M.H."/>
            <person name="Paolocci F."/>
            <person name="Bonfante P."/>
            <person name="Ottonello S."/>
            <person name="Wincker P."/>
        </authorList>
    </citation>
    <scope>NUCLEOTIDE SEQUENCE [LARGE SCALE GENOMIC DNA]</scope>
    <source>
        <strain evidence="18 19">Mel28</strain>
    </source>
</reference>
<organism evidence="18 19">
    <name type="scientific">Tuber melanosporum (strain Mel28)</name>
    <name type="common">Perigord black truffle</name>
    <dbReference type="NCBI Taxonomy" id="656061"/>
    <lineage>
        <taxon>Eukaryota</taxon>
        <taxon>Fungi</taxon>
        <taxon>Dikarya</taxon>
        <taxon>Ascomycota</taxon>
        <taxon>Pezizomycotina</taxon>
        <taxon>Pezizomycetes</taxon>
        <taxon>Pezizales</taxon>
        <taxon>Tuberaceae</taxon>
        <taxon>Tuber</taxon>
    </lineage>
</organism>
<dbReference type="PANTHER" id="PTHR24058:SF130">
    <property type="entry name" value="SERINE_THREONINE PROTEIN KINASES-RELATED"/>
    <property type="match status" value="1"/>
</dbReference>
<dbReference type="InParanoid" id="D5GC86"/>
<dbReference type="OMA" id="HYNANIS"/>
<feature type="binding site" evidence="15">
    <location>
        <position position="133"/>
    </location>
    <ligand>
        <name>ATP</name>
        <dbReference type="ChEBI" id="CHEBI:30616"/>
    </ligand>
</feature>
<dbReference type="PROSITE" id="PS50011">
    <property type="entry name" value="PROTEIN_KINASE_DOM"/>
    <property type="match status" value="1"/>
</dbReference>
<evidence type="ECO:0000256" key="8">
    <source>
        <dbReference type="ARBA" id="ARBA00022741"/>
    </source>
</evidence>
<comment type="catalytic activity">
    <reaction evidence="14">
        <text>L-seryl-[protein] + ATP = O-phospho-L-seryl-[protein] + ADP + H(+)</text>
        <dbReference type="Rhea" id="RHEA:17989"/>
        <dbReference type="Rhea" id="RHEA-COMP:9863"/>
        <dbReference type="Rhea" id="RHEA-COMP:11604"/>
        <dbReference type="ChEBI" id="CHEBI:15378"/>
        <dbReference type="ChEBI" id="CHEBI:29999"/>
        <dbReference type="ChEBI" id="CHEBI:30616"/>
        <dbReference type="ChEBI" id="CHEBI:83421"/>
        <dbReference type="ChEBI" id="CHEBI:456216"/>
        <dbReference type="EC" id="2.7.11.1"/>
    </reaction>
</comment>
<dbReference type="SUPFAM" id="SSF56112">
    <property type="entry name" value="Protein kinase-like (PK-like)"/>
    <property type="match status" value="1"/>
</dbReference>
<evidence type="ECO:0000259" key="17">
    <source>
        <dbReference type="PROSITE" id="PS50011"/>
    </source>
</evidence>
<evidence type="ECO:0000256" key="16">
    <source>
        <dbReference type="SAM" id="MobiDB-lite"/>
    </source>
</evidence>
<accession>D5GC86</accession>
<evidence type="ECO:0000256" key="5">
    <source>
        <dbReference type="ARBA" id="ARBA00019973"/>
    </source>
</evidence>
<dbReference type="Gene3D" id="3.30.200.20">
    <property type="entry name" value="Phosphorylase Kinase, domain 1"/>
    <property type="match status" value="1"/>
</dbReference>
<evidence type="ECO:0000256" key="11">
    <source>
        <dbReference type="ARBA" id="ARBA00030980"/>
    </source>
</evidence>
<evidence type="ECO:0000256" key="9">
    <source>
        <dbReference type="ARBA" id="ARBA00022777"/>
    </source>
</evidence>
<comment type="function">
    <text evidence="1">Component of the EKC/KEOPS complex that is required for the formation of a threonylcarbamoyl group on adenosine at position 37 (t(6)A37) in tRNAs that read codons beginning with adenine. The complex is probably involved in the transfer of the threonylcarbamoyl moiety of threonylcarbamoyl-AMP (TC-AMP) to the N6 group of A37. BUD32 has ATPase activity in the context of the EKC/KEOPS complex and likely plays a supporting role to the catalytic subunit KAE1. The EKC/KEOPS complex also promotes both telomere uncapping and telomere elongation. The complex is required for efficient recruitment of transcriptional coactivators.</text>
</comment>
<dbReference type="RefSeq" id="XP_002837938.1">
    <property type="nucleotide sequence ID" value="XM_002837892.1"/>
</dbReference>
<evidence type="ECO:0000256" key="10">
    <source>
        <dbReference type="ARBA" id="ARBA00022840"/>
    </source>
</evidence>
<keyword evidence="19" id="KW-1185">Reference proteome</keyword>
<dbReference type="AlphaFoldDB" id="D5GC86"/>
<dbReference type="Proteomes" id="UP000006911">
    <property type="component" value="Unassembled WGS sequence"/>
</dbReference>
<feature type="domain" description="Protein kinase" evidence="17">
    <location>
        <begin position="97"/>
        <end position="446"/>
    </location>
</feature>
<dbReference type="SMART" id="SM00220">
    <property type="entry name" value="S_TKc"/>
    <property type="match status" value="1"/>
</dbReference>
<feature type="compositionally biased region" description="Low complexity" evidence="16">
    <location>
        <begin position="554"/>
        <end position="566"/>
    </location>
</feature>
<comment type="subunit">
    <text evidence="2">Component of the EKC/KEOPS complex composed of at least BUD32, CGI121, GON7, KAE1 and PCC1; the whole complex dimerizes.</text>
</comment>
<dbReference type="InterPro" id="IPR000719">
    <property type="entry name" value="Prot_kinase_dom"/>
</dbReference>
<feature type="region of interest" description="Disordered" evidence="16">
    <location>
        <begin position="535"/>
        <end position="691"/>
    </location>
</feature>
<dbReference type="STRING" id="656061.D5GC86"/>
<evidence type="ECO:0000313" key="19">
    <source>
        <dbReference type="Proteomes" id="UP000006911"/>
    </source>
</evidence>
<comment type="catalytic activity">
    <reaction evidence="13">
        <text>L-threonyl-[protein] + ATP = O-phospho-L-threonyl-[protein] + ADP + H(+)</text>
        <dbReference type="Rhea" id="RHEA:46608"/>
        <dbReference type="Rhea" id="RHEA-COMP:11060"/>
        <dbReference type="Rhea" id="RHEA-COMP:11605"/>
        <dbReference type="ChEBI" id="CHEBI:15378"/>
        <dbReference type="ChEBI" id="CHEBI:30013"/>
        <dbReference type="ChEBI" id="CHEBI:30616"/>
        <dbReference type="ChEBI" id="CHEBI:61977"/>
        <dbReference type="ChEBI" id="CHEBI:456216"/>
        <dbReference type="EC" id="2.7.11.1"/>
    </reaction>
</comment>
<dbReference type="PROSITE" id="PS00109">
    <property type="entry name" value="PROTEIN_KINASE_TYR"/>
    <property type="match status" value="1"/>
</dbReference>
<feature type="region of interest" description="Disordered" evidence="16">
    <location>
        <begin position="1"/>
        <end position="83"/>
    </location>
</feature>
<dbReference type="EC" id="2.7.11.1" evidence="3"/>
<keyword evidence="8 15" id="KW-0547">Nucleotide-binding</keyword>
<keyword evidence="7" id="KW-0808">Transferase</keyword>
<feature type="compositionally biased region" description="Basic and acidic residues" evidence="16">
    <location>
        <begin position="387"/>
        <end position="399"/>
    </location>
</feature>
<gene>
    <name evidence="18" type="ORF">GSTUM_00000638001</name>
</gene>
<evidence type="ECO:0000256" key="4">
    <source>
        <dbReference type="ARBA" id="ARBA00013948"/>
    </source>
</evidence>
<dbReference type="InterPro" id="IPR008266">
    <property type="entry name" value="Tyr_kinase_AS"/>
</dbReference>
<evidence type="ECO:0000256" key="7">
    <source>
        <dbReference type="ARBA" id="ARBA00022679"/>
    </source>
</evidence>
<name>D5GC86_TUBMM</name>
<dbReference type="Gene3D" id="1.10.510.10">
    <property type="entry name" value="Transferase(Phosphotransferase) domain 1"/>
    <property type="match status" value="1"/>
</dbReference>
<dbReference type="InterPro" id="IPR017441">
    <property type="entry name" value="Protein_kinase_ATP_BS"/>
</dbReference>
<evidence type="ECO:0000256" key="13">
    <source>
        <dbReference type="ARBA" id="ARBA00047899"/>
    </source>
</evidence>
<feature type="compositionally biased region" description="Low complexity" evidence="16">
    <location>
        <begin position="670"/>
        <end position="689"/>
    </location>
</feature>
<keyword evidence="6" id="KW-0723">Serine/threonine-protein kinase</keyword>
<sequence length="772" mass="86049">MPSRVHYVTARQANRRKVEEGEEMMDMPTPLSTPDRWGNGDSRRERDCTLSGEVQNSDNLHSSPPLANRQPEEGEEIAEEGGDEELVLEDALLDSGYRILSVLGRGNFSTTYLAEHVSKDVDASDSSPLVAIKRLKRPFGAIGENEYSLLQYLHSKGQHPRHIICPISCFLAESGHFHLVLERLDSARPVALVRCFCEEVHSKLACPARHLALAKIILQLLSGLLSLHSHNLIHADLTPANMLFLPSSNRIKLIDLGNTIRPEDREAYLDDFGVQSVCYRAPEILLGQGPLSRVMDVWSAGVIAVELLLDGEVIGEGLPEVELVRSHIEDREGMVRRVIELVGSVTEYRYGMYYLDAYDEASFESVPFPPKKKRRKTIERWYVARTAKPEENTPKESPRRPRKGILRSSLTEKTGEVEIVEFLMEMMEVNVRKRKTVKELMRHPWLVGKLLGDWGGVLTRVPNGDDGRSDEELDDVGLGEVDEEEELDEDGFGLAEETTLVNDEETQDELGNSEGASLLVNGHGNLSAIKESILETEEDPRASPPKRAKPLTPQPESRPQSEPRSSLGPQEDSWSRLDIVSASLDPAHQKTSRGTPPRKIKQEGLSETPEITAEPASPPSTDSTPIIKPEPHSQESEIPTMPQNPNTQRPAVDLLSAPIKPKPVDPDITPSSFHSPSPDPSPLSSVVTSPPSPIPLIPTDLIRGRASDIWHRDLAADMVLLLHPFPTHYNANISSPNRMKFLKMKATTTKSCFYNYGSSFRLYYVLHSRLHI</sequence>
<evidence type="ECO:0000256" key="1">
    <source>
        <dbReference type="ARBA" id="ARBA00003747"/>
    </source>
</evidence>
<dbReference type="KEGG" id="tml:GSTUM_00000638001"/>
<evidence type="ECO:0000256" key="2">
    <source>
        <dbReference type="ARBA" id="ARBA00011534"/>
    </source>
</evidence>
<dbReference type="HOGENOM" id="CLU_362149_0_0_1"/>
<feature type="compositionally biased region" description="Acidic residues" evidence="16">
    <location>
        <begin position="468"/>
        <end position="491"/>
    </location>
</feature>